<dbReference type="EMBL" id="JBEHCU010013123">
    <property type="protein sequence ID" value="KAL1374685.1"/>
    <property type="molecule type" value="Genomic_DNA"/>
</dbReference>
<organism evidence="1 2">
    <name type="scientific">Culex pipiens pipiens</name>
    <name type="common">Northern house mosquito</name>
    <dbReference type="NCBI Taxonomy" id="38569"/>
    <lineage>
        <taxon>Eukaryota</taxon>
        <taxon>Metazoa</taxon>
        <taxon>Ecdysozoa</taxon>
        <taxon>Arthropoda</taxon>
        <taxon>Hexapoda</taxon>
        <taxon>Insecta</taxon>
        <taxon>Pterygota</taxon>
        <taxon>Neoptera</taxon>
        <taxon>Endopterygota</taxon>
        <taxon>Diptera</taxon>
        <taxon>Nematocera</taxon>
        <taxon>Culicoidea</taxon>
        <taxon>Culicidae</taxon>
        <taxon>Culicinae</taxon>
        <taxon>Culicini</taxon>
        <taxon>Culex</taxon>
        <taxon>Culex</taxon>
    </lineage>
</organism>
<evidence type="ECO:0000313" key="1">
    <source>
        <dbReference type="EMBL" id="KAL1374685.1"/>
    </source>
</evidence>
<reference evidence="1 2" key="1">
    <citation type="submission" date="2024-05" db="EMBL/GenBank/DDBJ databases">
        <title>Culex pipiens pipiens assembly and annotation.</title>
        <authorList>
            <person name="Alout H."/>
            <person name="Durand T."/>
        </authorList>
    </citation>
    <scope>NUCLEOTIDE SEQUENCE [LARGE SCALE GENOMIC DNA]</scope>
    <source>
        <strain evidence="1">HA-2024</strain>
        <tissue evidence="1">Whole body</tissue>
    </source>
</reference>
<name>A0ABD1CEF2_CULPP</name>
<accession>A0ABD1CEF2</accession>
<sequence>MDEVRTQVQREAIEVWEDQDVKGSIMMAAMQMLGQDQALVVQGPVAIPMEHPVEVRLVVQVLSEVVAVEAVVSTEVDILQGYPLIHSNLRDLDFKVVDLAVLRDLAEQL</sequence>
<keyword evidence="2" id="KW-1185">Reference proteome</keyword>
<proteinExistence type="predicted"/>
<evidence type="ECO:0000313" key="2">
    <source>
        <dbReference type="Proteomes" id="UP001562425"/>
    </source>
</evidence>
<dbReference type="Proteomes" id="UP001562425">
    <property type="component" value="Unassembled WGS sequence"/>
</dbReference>
<dbReference type="AlphaFoldDB" id="A0ABD1CEF2"/>
<gene>
    <name evidence="1" type="ORF">pipiens_017941</name>
</gene>
<protein>
    <submittedName>
        <fullName evidence="1">Uncharacterized protein</fullName>
    </submittedName>
</protein>
<comment type="caution">
    <text evidence="1">The sequence shown here is derived from an EMBL/GenBank/DDBJ whole genome shotgun (WGS) entry which is preliminary data.</text>
</comment>